<protein>
    <recommendedName>
        <fullName evidence="5">Zinc finger/thioredoxin putative domain-containing protein</fullName>
    </recommendedName>
</protein>
<organism evidence="3 4">
    <name type="scientific">Mesosutterella multiformis</name>
    <dbReference type="NCBI Taxonomy" id="2259133"/>
    <lineage>
        <taxon>Bacteria</taxon>
        <taxon>Pseudomonadati</taxon>
        <taxon>Pseudomonadota</taxon>
        <taxon>Betaproteobacteria</taxon>
        <taxon>Burkholderiales</taxon>
        <taxon>Sutterellaceae</taxon>
        <taxon>Mesosutterella</taxon>
    </lineage>
</organism>
<dbReference type="AlphaFoldDB" id="A0A388SC32"/>
<keyword evidence="2" id="KW-0812">Transmembrane</keyword>
<dbReference type="EMBL" id="BGZJ01000001">
    <property type="protein sequence ID" value="GBO93039.1"/>
    <property type="molecule type" value="Genomic_DNA"/>
</dbReference>
<accession>A0A401LL22</accession>
<name>A0A388SC32_9BURK</name>
<dbReference type="InterPro" id="IPR021834">
    <property type="entry name" value="DUF3426"/>
</dbReference>
<comment type="caution">
    <text evidence="3">The sequence shown here is derived from an EMBL/GenBank/DDBJ whole genome shotgun (WGS) entry which is preliminary data.</text>
</comment>
<keyword evidence="4" id="KW-1185">Reference proteome</keyword>
<sequence>MALVVRCPICGCIYQVTPEDLEADNGRLRCGICQTRFDASETLRKVDDDVLDGLLNRRGSAPEPRAAETPAAQPAAARPAAFSASPASERSMPNDAQEEKRPVFSRLNSLSPKLGSVTIPTAVKRGNRLFWPIGVAVLILVILWQLLSLFGPVLGRYVPAVLSARQAVCGVIPCPGPGSEGVNPFAVENFALTPITMDSYEIHLTLANNGAESLPLPVLEVTFTDDRGLIAIRRLVKPEEYAGQGSGTRLGAAKTLPVRFAFTLSGSHPASCTVRAVPQN</sequence>
<evidence type="ECO:0000256" key="2">
    <source>
        <dbReference type="SAM" id="Phobius"/>
    </source>
</evidence>
<reference evidence="3 4" key="1">
    <citation type="journal article" date="2018" name="Int. J. Syst. Evol. Microbiol.">
        <title>Mesosutterella multiformis gen. nov., sp. nov., a member of the family Sutterellaceae and Sutterella megalosphaeroides sp. nov., isolated from human faeces.</title>
        <authorList>
            <person name="Sakamoto M."/>
            <person name="Ikeyama N."/>
            <person name="Kunihiro T."/>
            <person name="Iino T."/>
            <person name="Yuki M."/>
            <person name="Ohkuma M."/>
        </authorList>
    </citation>
    <scope>NUCLEOTIDE SEQUENCE [LARGE SCALE GENOMIC DNA]</scope>
    <source>
        <strain evidence="3 4">4NBBH2</strain>
    </source>
</reference>
<dbReference type="Proteomes" id="UP000266091">
    <property type="component" value="Unassembled WGS sequence"/>
</dbReference>
<evidence type="ECO:0000256" key="1">
    <source>
        <dbReference type="SAM" id="MobiDB-lite"/>
    </source>
</evidence>
<dbReference type="InterPro" id="IPR011723">
    <property type="entry name" value="Znf/thioredoxin_put"/>
</dbReference>
<keyword evidence="2" id="KW-0472">Membrane</keyword>
<feature type="region of interest" description="Disordered" evidence="1">
    <location>
        <begin position="57"/>
        <end position="102"/>
    </location>
</feature>
<gene>
    <name evidence="3" type="ORF">MESMUL_03930</name>
</gene>
<proteinExistence type="predicted"/>
<evidence type="ECO:0000313" key="4">
    <source>
        <dbReference type="Proteomes" id="UP000266091"/>
    </source>
</evidence>
<feature type="transmembrane region" description="Helical" evidence="2">
    <location>
        <begin position="129"/>
        <end position="147"/>
    </location>
</feature>
<evidence type="ECO:0008006" key="5">
    <source>
        <dbReference type="Google" id="ProtNLM"/>
    </source>
</evidence>
<accession>A0A388SC32</accession>
<keyword evidence="2" id="KW-1133">Transmembrane helix</keyword>
<dbReference type="OrthoDB" id="5294582at2"/>
<dbReference type="Pfam" id="PF11906">
    <property type="entry name" value="DUF3426"/>
    <property type="match status" value="1"/>
</dbReference>
<evidence type="ECO:0000313" key="3">
    <source>
        <dbReference type="EMBL" id="GBO93039.1"/>
    </source>
</evidence>
<feature type="compositionally biased region" description="Low complexity" evidence="1">
    <location>
        <begin position="61"/>
        <end position="91"/>
    </location>
</feature>
<dbReference type="NCBIfam" id="TIGR02098">
    <property type="entry name" value="MJ0042_CXXC"/>
    <property type="match status" value="1"/>
</dbReference>
<dbReference type="RefSeq" id="WP_116270563.1">
    <property type="nucleotide sequence ID" value="NZ_BGZJ01000001.1"/>
</dbReference>